<dbReference type="Proteomes" id="UP001169242">
    <property type="component" value="Unassembled WGS sequence"/>
</dbReference>
<reference evidence="7" key="1">
    <citation type="journal article" date="2023" name="Int. J. Syst. Evol. Microbiol.">
        <title>&lt;i&gt;Holtiella tumoricola&lt;/i&gt; gen. nov. sp. nov., isolated from a human clinical sample.</title>
        <authorList>
            <person name="Allen-Vercoe E."/>
            <person name="Daigneault M.C."/>
            <person name="Vancuren S.J."/>
            <person name="Cochrane K."/>
            <person name="O'Neal L.L."/>
            <person name="Sankaranarayanan K."/>
            <person name="Lawson P.A."/>
        </authorList>
    </citation>
    <scope>NUCLEOTIDE SEQUENCE</scope>
    <source>
        <strain evidence="7">CC70A</strain>
    </source>
</reference>
<feature type="region of interest" description="Disordered" evidence="4">
    <location>
        <begin position="26"/>
        <end position="47"/>
    </location>
</feature>
<dbReference type="Gene3D" id="3.10.105.10">
    <property type="entry name" value="Dipeptide-binding Protein, Domain 3"/>
    <property type="match status" value="1"/>
</dbReference>
<evidence type="ECO:0000256" key="3">
    <source>
        <dbReference type="ARBA" id="ARBA00022729"/>
    </source>
</evidence>
<dbReference type="AlphaFoldDB" id="A0AA42DRL3"/>
<evidence type="ECO:0000256" key="1">
    <source>
        <dbReference type="ARBA" id="ARBA00005695"/>
    </source>
</evidence>
<organism evidence="7 8">
    <name type="scientific">Holtiella tumoricola</name>
    <dbReference type="NCBI Taxonomy" id="3018743"/>
    <lineage>
        <taxon>Bacteria</taxon>
        <taxon>Bacillati</taxon>
        <taxon>Bacillota</taxon>
        <taxon>Clostridia</taxon>
        <taxon>Lachnospirales</taxon>
        <taxon>Cellulosilyticaceae</taxon>
        <taxon>Holtiella</taxon>
    </lineage>
</organism>
<name>A0AA42DRL3_9FIRM</name>
<evidence type="ECO:0000256" key="5">
    <source>
        <dbReference type="SAM" id="SignalP"/>
    </source>
</evidence>
<dbReference type="GO" id="GO:1904680">
    <property type="term" value="F:peptide transmembrane transporter activity"/>
    <property type="evidence" value="ECO:0007669"/>
    <property type="project" value="TreeGrafter"/>
</dbReference>
<dbReference type="Pfam" id="PF00496">
    <property type="entry name" value="SBP_bac_5"/>
    <property type="match status" value="1"/>
</dbReference>
<dbReference type="PANTHER" id="PTHR30290:SF9">
    <property type="entry name" value="OLIGOPEPTIDE-BINDING PROTEIN APPA"/>
    <property type="match status" value="1"/>
</dbReference>
<dbReference type="SUPFAM" id="SSF53850">
    <property type="entry name" value="Periplasmic binding protein-like II"/>
    <property type="match status" value="1"/>
</dbReference>
<protein>
    <submittedName>
        <fullName evidence="7">Peptide ABC transporter substrate-binding protein</fullName>
    </submittedName>
</protein>
<dbReference type="InterPro" id="IPR000914">
    <property type="entry name" value="SBP_5_dom"/>
</dbReference>
<keyword evidence="2" id="KW-0813">Transport</keyword>
<dbReference type="Gene3D" id="3.90.76.10">
    <property type="entry name" value="Dipeptide-binding Protein, Domain 1"/>
    <property type="match status" value="1"/>
</dbReference>
<keyword evidence="8" id="KW-1185">Reference proteome</keyword>
<dbReference type="RefSeq" id="WP_053985343.1">
    <property type="nucleotide sequence ID" value="NZ_JAQIFT010000068.1"/>
</dbReference>
<dbReference type="PROSITE" id="PS51257">
    <property type="entry name" value="PROKAR_LIPOPROTEIN"/>
    <property type="match status" value="1"/>
</dbReference>
<comment type="similarity">
    <text evidence="1">Belongs to the bacterial solute-binding protein 5 family.</text>
</comment>
<dbReference type="Gene3D" id="3.40.190.10">
    <property type="entry name" value="Periplasmic binding protein-like II"/>
    <property type="match status" value="1"/>
</dbReference>
<dbReference type="GO" id="GO:0043190">
    <property type="term" value="C:ATP-binding cassette (ABC) transporter complex"/>
    <property type="evidence" value="ECO:0007669"/>
    <property type="project" value="InterPro"/>
</dbReference>
<keyword evidence="3 5" id="KW-0732">Signal</keyword>
<dbReference type="GO" id="GO:0015833">
    <property type="term" value="P:peptide transport"/>
    <property type="evidence" value="ECO:0007669"/>
    <property type="project" value="TreeGrafter"/>
</dbReference>
<accession>A0AA42DRL3</accession>
<evidence type="ECO:0000256" key="4">
    <source>
        <dbReference type="SAM" id="MobiDB-lite"/>
    </source>
</evidence>
<comment type="caution">
    <text evidence="7">The sequence shown here is derived from an EMBL/GenBank/DDBJ whole genome shotgun (WGS) entry which is preliminary data.</text>
</comment>
<dbReference type="CDD" id="cd08513">
    <property type="entry name" value="PBP2_thermophilic_Hb8_like"/>
    <property type="match status" value="1"/>
</dbReference>
<evidence type="ECO:0000256" key="2">
    <source>
        <dbReference type="ARBA" id="ARBA00022448"/>
    </source>
</evidence>
<feature type="signal peptide" evidence="5">
    <location>
        <begin position="1"/>
        <end position="26"/>
    </location>
</feature>
<dbReference type="EMBL" id="JAQIFT010000068">
    <property type="protein sequence ID" value="MDA3733687.1"/>
    <property type="molecule type" value="Genomic_DNA"/>
</dbReference>
<dbReference type="PANTHER" id="PTHR30290">
    <property type="entry name" value="PERIPLASMIC BINDING COMPONENT OF ABC TRANSPORTER"/>
    <property type="match status" value="1"/>
</dbReference>
<evidence type="ECO:0000313" key="8">
    <source>
        <dbReference type="Proteomes" id="UP001169242"/>
    </source>
</evidence>
<dbReference type="GO" id="GO:0042597">
    <property type="term" value="C:periplasmic space"/>
    <property type="evidence" value="ECO:0007669"/>
    <property type="project" value="UniProtKB-ARBA"/>
</dbReference>
<feature type="compositionally biased region" description="Basic and acidic residues" evidence="4">
    <location>
        <begin position="32"/>
        <end position="42"/>
    </location>
</feature>
<proteinExistence type="inferred from homology"/>
<feature type="chain" id="PRO_5041370077" evidence="5">
    <location>
        <begin position="27"/>
        <end position="536"/>
    </location>
</feature>
<dbReference type="InterPro" id="IPR039424">
    <property type="entry name" value="SBP_5"/>
</dbReference>
<dbReference type="InterPro" id="IPR030678">
    <property type="entry name" value="Peptide/Ni-bd"/>
</dbReference>
<feature type="domain" description="Solute-binding protein family 5" evidence="6">
    <location>
        <begin position="95"/>
        <end position="447"/>
    </location>
</feature>
<evidence type="ECO:0000259" key="6">
    <source>
        <dbReference type="Pfam" id="PF00496"/>
    </source>
</evidence>
<evidence type="ECO:0000313" key="7">
    <source>
        <dbReference type="EMBL" id="MDA3733687.1"/>
    </source>
</evidence>
<sequence length="536" mass="60814">MIHKFGKILALMMCIVLLVGCGTVTGSNESEQGEKPPTKEEVTTDQNTDVSSVLTIGMQNPTTLHPIYNMDKSVQQNLYLMFDTLVNLNEDGSVSSNLAQNYVYSEAEKCMRIDLRQDVKWHDGTNLTADDVAYTLELIQKASESPYKLTTKNIANIQVVDRYTLKIYYRQAFSGVYQTLFFPVVPKHIYTGTETEQKAILPVGSGAFKYAESISHKEATLVANESYFMGAPSIKEIKVMIIPDEESLLYAFEQGLIDVIYTDVMDWGKYAKDKSANIYELGTNCYEFMGINHNKPIFQNANIRNALVYAIDRQKMSEIYYLGHSVITDTLIAPHSYLFDPTLQIKGYDVEKAKLLLVGEGYTYDEKTKLFMKNNIPLSFTLLVNEENNERVRVAESIKKMYQEVGIEVTIEKTDATTFKERIYNKQFEAFLGGWKLSYVPDVTFALHSSQITGGDNFVSYNNPTMDQYIQAAFSSHPDKIVEAYSKLQQYIAEQNPYISLYFKNGALITKKKVGGNIQPSPINIYSNVEEWQIVD</sequence>
<dbReference type="PIRSF" id="PIRSF002741">
    <property type="entry name" value="MppA"/>
    <property type="match status" value="1"/>
</dbReference>
<gene>
    <name evidence="7" type="ORF">PBV87_19640</name>
</gene>